<feature type="region of interest" description="Disordered" evidence="1">
    <location>
        <begin position="167"/>
        <end position="277"/>
    </location>
</feature>
<dbReference type="EMBL" id="BKCJ010042280">
    <property type="protein sequence ID" value="GEW02054.1"/>
    <property type="molecule type" value="Genomic_DNA"/>
</dbReference>
<feature type="compositionally biased region" description="Basic and acidic residues" evidence="1">
    <location>
        <begin position="241"/>
        <end position="250"/>
    </location>
</feature>
<evidence type="ECO:0000256" key="1">
    <source>
        <dbReference type="SAM" id="MobiDB-lite"/>
    </source>
</evidence>
<gene>
    <name evidence="2" type="ORF">Tci_174030</name>
</gene>
<evidence type="ECO:0008006" key="3">
    <source>
        <dbReference type="Google" id="ProtNLM"/>
    </source>
</evidence>
<feature type="compositionally biased region" description="Polar residues" evidence="1">
    <location>
        <begin position="183"/>
        <end position="198"/>
    </location>
</feature>
<accession>A0A699GRL6</accession>
<organism evidence="2">
    <name type="scientific">Tanacetum cinerariifolium</name>
    <name type="common">Dalmatian daisy</name>
    <name type="synonym">Chrysanthemum cinerariifolium</name>
    <dbReference type="NCBI Taxonomy" id="118510"/>
    <lineage>
        <taxon>Eukaryota</taxon>
        <taxon>Viridiplantae</taxon>
        <taxon>Streptophyta</taxon>
        <taxon>Embryophyta</taxon>
        <taxon>Tracheophyta</taxon>
        <taxon>Spermatophyta</taxon>
        <taxon>Magnoliopsida</taxon>
        <taxon>eudicotyledons</taxon>
        <taxon>Gunneridae</taxon>
        <taxon>Pentapetalae</taxon>
        <taxon>asterids</taxon>
        <taxon>campanulids</taxon>
        <taxon>Asterales</taxon>
        <taxon>Asteraceae</taxon>
        <taxon>Asteroideae</taxon>
        <taxon>Anthemideae</taxon>
        <taxon>Anthemidinae</taxon>
        <taxon>Tanacetum</taxon>
    </lineage>
</organism>
<sequence length="472" mass="53089">MAKVTLLTLKVSETYSRSALDSQVKELKIFHLKNKFYLSLEMLATLRDKGLDDVNVNYMYQPWRSFATIINRDDHMFNMIRVISRHQDTQVYDAILPNVLSNQEMLDSKAYKEYYAVASESIPLKAKTKYKKRTDEPVTSPKSKTAFASKEAKQIKLANKRGKKDFYISHASGSGDGVDTKSKVPNKQVQNISSTYEGTGTIPRVPDVPPYEFESDKESWGDSKDEDDNDNEGDNDDDAESNDHDERKESDSDEIPDTNLTNVDQTKSEEEDVDEGVYEDMVVNLEKGNAEMIDANQRGSEQLNVSQESGFEQEEEDAHVTLTSVSDTQKANEPIQISSISSNFTSKLLNLENPSLADNKIASLMETSAPYATTIPEIKSGFTTTTTPSPLFFNPILQQRTPTITTITPTLQTVTLPEVPYFASVFKFDQRDLLLYTKESYSAYNTFLTVVIPQQHYLCTSSINFVLAALTT</sequence>
<feature type="compositionally biased region" description="Acidic residues" evidence="1">
    <location>
        <begin position="224"/>
        <end position="240"/>
    </location>
</feature>
<name>A0A699GRL6_TANCI</name>
<comment type="caution">
    <text evidence="2">The sequence shown here is derived from an EMBL/GenBank/DDBJ whole genome shotgun (WGS) entry which is preliminary data.</text>
</comment>
<evidence type="ECO:0000313" key="2">
    <source>
        <dbReference type="EMBL" id="GEW02054.1"/>
    </source>
</evidence>
<dbReference type="AlphaFoldDB" id="A0A699GRL6"/>
<protein>
    <recommendedName>
        <fullName evidence="3">Retrovirus-related Pol polyprotein from transposon TNT 1-94</fullName>
    </recommendedName>
</protein>
<reference evidence="2" key="1">
    <citation type="journal article" date="2019" name="Sci. Rep.">
        <title>Draft genome of Tanacetum cinerariifolium, the natural source of mosquito coil.</title>
        <authorList>
            <person name="Yamashiro T."/>
            <person name="Shiraishi A."/>
            <person name="Satake H."/>
            <person name="Nakayama K."/>
        </authorList>
    </citation>
    <scope>NUCLEOTIDE SEQUENCE</scope>
</reference>
<proteinExistence type="predicted"/>
<feature type="compositionally biased region" description="Basic and acidic residues" evidence="1">
    <location>
        <begin position="214"/>
        <end position="223"/>
    </location>
</feature>